<evidence type="ECO:0000313" key="3">
    <source>
        <dbReference type="Proteomes" id="UP000823786"/>
    </source>
</evidence>
<accession>A0ABS4EPA3</accession>
<sequence>MTDFSLINWAVDVFSGLLQRPPAAWYEAYVNRETAIAFGSAILGAIAGGAATIVGEVLVLGRQQKSEHQSQIIMVVAKTTLVRADLENLHSIFSEAQSRLAQQVGATQLWQMISRLHFTPTTPDYQAADAHALFLLRDRILLENAGTLFGNHLALQDHVSRYNQIKAGYDDHVKDRFYLVDGMMFIKHVEGDVIGETMIAHMNEHLRFMTGYIPELIGIVDAVQKRIGTASKQHFGSIKFLKLPEPVA</sequence>
<dbReference type="EMBL" id="JAGGJV010000005">
    <property type="protein sequence ID" value="MBP1859782.1"/>
    <property type="molecule type" value="Genomic_DNA"/>
</dbReference>
<keyword evidence="1" id="KW-1133">Transmembrane helix</keyword>
<evidence type="ECO:0008006" key="4">
    <source>
        <dbReference type="Google" id="ProtNLM"/>
    </source>
</evidence>
<keyword evidence="1" id="KW-0472">Membrane</keyword>
<reference evidence="2 3" key="1">
    <citation type="submission" date="2021-03" db="EMBL/GenBank/DDBJ databases">
        <title>Genomic Encyclopedia of Type Strains, Phase IV (KMG-IV): sequencing the most valuable type-strain genomes for metagenomic binning, comparative biology and taxonomic classification.</title>
        <authorList>
            <person name="Goeker M."/>
        </authorList>
    </citation>
    <scope>NUCLEOTIDE SEQUENCE [LARGE SCALE GENOMIC DNA]</scope>
    <source>
        <strain evidence="2 3">DSM 26427</strain>
    </source>
</reference>
<organism evidence="2 3">
    <name type="scientific">Rhizobium herbae</name>
    <dbReference type="NCBI Taxonomy" id="508661"/>
    <lineage>
        <taxon>Bacteria</taxon>
        <taxon>Pseudomonadati</taxon>
        <taxon>Pseudomonadota</taxon>
        <taxon>Alphaproteobacteria</taxon>
        <taxon>Hyphomicrobiales</taxon>
        <taxon>Rhizobiaceae</taxon>
        <taxon>Rhizobium/Agrobacterium group</taxon>
        <taxon>Rhizobium</taxon>
    </lineage>
</organism>
<evidence type="ECO:0000256" key="1">
    <source>
        <dbReference type="SAM" id="Phobius"/>
    </source>
</evidence>
<keyword evidence="3" id="KW-1185">Reference proteome</keyword>
<gene>
    <name evidence="2" type="ORF">J2Z75_003299</name>
</gene>
<keyword evidence="1" id="KW-0812">Transmembrane</keyword>
<dbReference type="RefSeq" id="WP_209853791.1">
    <property type="nucleotide sequence ID" value="NZ_JAGGJV010000005.1"/>
</dbReference>
<evidence type="ECO:0000313" key="2">
    <source>
        <dbReference type="EMBL" id="MBP1859782.1"/>
    </source>
</evidence>
<feature type="transmembrane region" description="Helical" evidence="1">
    <location>
        <begin position="35"/>
        <end position="60"/>
    </location>
</feature>
<protein>
    <recommendedName>
        <fullName evidence="4">FCD domain-containing protein</fullName>
    </recommendedName>
</protein>
<proteinExistence type="predicted"/>
<dbReference type="Proteomes" id="UP000823786">
    <property type="component" value="Unassembled WGS sequence"/>
</dbReference>
<name>A0ABS4EPA3_9HYPH</name>
<comment type="caution">
    <text evidence="2">The sequence shown here is derived from an EMBL/GenBank/DDBJ whole genome shotgun (WGS) entry which is preliminary data.</text>
</comment>